<dbReference type="EMBL" id="BMLG01000017">
    <property type="protein sequence ID" value="GGM38258.1"/>
    <property type="molecule type" value="Genomic_DNA"/>
</dbReference>
<protein>
    <submittedName>
        <fullName evidence="2">Uncharacterized protein</fullName>
    </submittedName>
</protein>
<keyword evidence="1" id="KW-0812">Transmembrane</keyword>
<name>A0A917TW19_9BACI</name>
<keyword evidence="1" id="KW-1133">Transmembrane helix</keyword>
<dbReference type="Proteomes" id="UP000618460">
    <property type="component" value="Unassembled WGS sequence"/>
</dbReference>
<dbReference type="RefSeq" id="WP_117156395.1">
    <property type="nucleotide sequence ID" value="NZ_BMLG01000017.1"/>
</dbReference>
<proteinExistence type="predicted"/>
<reference evidence="2" key="1">
    <citation type="journal article" date="2014" name="Int. J. Syst. Evol. Microbiol.">
        <title>Complete genome sequence of Corynebacterium casei LMG S-19264T (=DSM 44701T), isolated from a smear-ripened cheese.</title>
        <authorList>
            <consortium name="US DOE Joint Genome Institute (JGI-PGF)"/>
            <person name="Walter F."/>
            <person name="Albersmeier A."/>
            <person name="Kalinowski J."/>
            <person name="Ruckert C."/>
        </authorList>
    </citation>
    <scope>NUCLEOTIDE SEQUENCE</scope>
    <source>
        <strain evidence="2">CGMCC 1.6333</strain>
    </source>
</reference>
<feature type="transmembrane region" description="Helical" evidence="1">
    <location>
        <begin position="309"/>
        <end position="329"/>
    </location>
</feature>
<dbReference type="Pfam" id="PF22564">
    <property type="entry name" value="HAAS"/>
    <property type="match status" value="1"/>
</dbReference>
<feature type="transmembrane region" description="Helical" evidence="1">
    <location>
        <begin position="220"/>
        <end position="241"/>
    </location>
</feature>
<feature type="transmembrane region" description="Helical" evidence="1">
    <location>
        <begin position="88"/>
        <end position="107"/>
    </location>
</feature>
<evidence type="ECO:0000313" key="2">
    <source>
        <dbReference type="EMBL" id="GGM38258.1"/>
    </source>
</evidence>
<gene>
    <name evidence="2" type="ORF">GCM10011351_25510</name>
</gene>
<feature type="transmembrane region" description="Helical" evidence="1">
    <location>
        <begin position="119"/>
        <end position="141"/>
    </location>
</feature>
<evidence type="ECO:0000256" key="1">
    <source>
        <dbReference type="SAM" id="Phobius"/>
    </source>
</evidence>
<feature type="transmembrane region" description="Helical" evidence="1">
    <location>
        <begin position="179"/>
        <end position="200"/>
    </location>
</feature>
<dbReference type="AlphaFoldDB" id="A0A917TW19"/>
<dbReference type="OrthoDB" id="116789at2"/>
<reference evidence="2" key="2">
    <citation type="submission" date="2020-09" db="EMBL/GenBank/DDBJ databases">
        <authorList>
            <person name="Sun Q."/>
            <person name="Zhou Y."/>
        </authorList>
    </citation>
    <scope>NUCLEOTIDE SEQUENCE</scope>
    <source>
        <strain evidence="2">CGMCC 1.6333</strain>
    </source>
</reference>
<evidence type="ECO:0000313" key="3">
    <source>
        <dbReference type="Proteomes" id="UP000618460"/>
    </source>
</evidence>
<dbReference type="NCBIfam" id="NF038403">
    <property type="entry name" value="perm_prefix_1"/>
    <property type="match status" value="1"/>
</dbReference>
<keyword evidence="3" id="KW-1185">Reference proteome</keyword>
<sequence>MEMIERYIYAVTKRLPSSQREDIAQELRGLIEDLLEEKIGNNAVTDDAIEEVLTELGSPVELAAKYRGTKRYLISPDLFLPYSQMLKIILFSILIAMITVFAIETIIQPTSVVQNFVAFIGSVINISAQAFAWVTIGFAVAEYFGKVPRELNFQDEKWKPSDLPPIPDPKNQIKRGETLFGIIFYILFAVYILFSNQLFGVPIFKNDELITIIPFLNADAFQGFIVVIYGLIVTGILKESLKLVIGKWTKKLAVYNFLLNGVTLGLIAILLKEQSIWNPNFMQDLAQFSDINATSEAYSVIKDTWERSHFWIVTAFSIGLIVDTVIGFYKAFKK</sequence>
<dbReference type="InterPro" id="IPR047928">
    <property type="entry name" value="Perm_prefix_1"/>
</dbReference>
<feature type="transmembrane region" description="Helical" evidence="1">
    <location>
        <begin position="253"/>
        <end position="271"/>
    </location>
</feature>
<comment type="caution">
    <text evidence="2">The sequence shown here is derived from an EMBL/GenBank/DDBJ whole genome shotgun (WGS) entry which is preliminary data.</text>
</comment>
<organism evidence="2 3">
    <name type="scientific">Paraliobacillus quinghaiensis</name>
    <dbReference type="NCBI Taxonomy" id="470815"/>
    <lineage>
        <taxon>Bacteria</taxon>
        <taxon>Bacillati</taxon>
        <taxon>Bacillota</taxon>
        <taxon>Bacilli</taxon>
        <taxon>Bacillales</taxon>
        <taxon>Bacillaceae</taxon>
        <taxon>Paraliobacillus</taxon>
    </lineage>
</organism>
<accession>A0A917TW19</accession>
<keyword evidence="1" id="KW-0472">Membrane</keyword>